<dbReference type="Gene3D" id="3.90.550.10">
    <property type="entry name" value="Spore Coat Polysaccharide Biosynthesis Protein SpsA, Chain A"/>
    <property type="match status" value="1"/>
</dbReference>
<reference evidence="3" key="1">
    <citation type="journal article" date="2020" name="Nature">
        <title>Giant virus diversity and host interactions through global metagenomics.</title>
        <authorList>
            <person name="Schulz F."/>
            <person name="Roux S."/>
            <person name="Paez-Espino D."/>
            <person name="Jungbluth S."/>
            <person name="Walsh D.A."/>
            <person name="Denef V.J."/>
            <person name="McMahon K.D."/>
            <person name="Konstantinidis K.T."/>
            <person name="Eloe-Fadrosh E.A."/>
            <person name="Kyrpides N.C."/>
            <person name="Woyke T."/>
        </authorList>
    </citation>
    <scope>NUCLEOTIDE SEQUENCE</scope>
    <source>
        <strain evidence="3">GVMAG-M-3300024301-20</strain>
    </source>
</reference>
<feature type="compositionally biased region" description="Basic residues" evidence="1">
    <location>
        <begin position="353"/>
        <end position="383"/>
    </location>
</feature>
<evidence type="ECO:0000259" key="2">
    <source>
        <dbReference type="PROSITE" id="PS50020"/>
    </source>
</evidence>
<dbReference type="InterPro" id="IPR036020">
    <property type="entry name" value="WW_dom_sf"/>
</dbReference>
<dbReference type="InterPro" id="IPR029044">
    <property type="entry name" value="Nucleotide-diphossugar_trans"/>
</dbReference>
<dbReference type="EMBL" id="MN740245">
    <property type="protein sequence ID" value="QHT95696.1"/>
    <property type="molecule type" value="Genomic_DNA"/>
</dbReference>
<proteinExistence type="predicted"/>
<organism evidence="3">
    <name type="scientific">viral metagenome</name>
    <dbReference type="NCBI Taxonomy" id="1070528"/>
    <lineage>
        <taxon>unclassified sequences</taxon>
        <taxon>metagenomes</taxon>
        <taxon>organismal metagenomes</taxon>
    </lineage>
</organism>
<name>A0A6C0ITG1_9ZZZZ</name>
<accession>A0A6C0ITG1</accession>
<dbReference type="SMART" id="SM00456">
    <property type="entry name" value="WW"/>
    <property type="match status" value="1"/>
</dbReference>
<feature type="domain" description="WW" evidence="2">
    <location>
        <begin position="314"/>
        <end position="348"/>
    </location>
</feature>
<dbReference type="SUPFAM" id="SSF53448">
    <property type="entry name" value="Nucleotide-diphospho-sugar transferases"/>
    <property type="match status" value="1"/>
</dbReference>
<dbReference type="CDD" id="cd00201">
    <property type="entry name" value="WW"/>
    <property type="match status" value="1"/>
</dbReference>
<dbReference type="InterPro" id="IPR001202">
    <property type="entry name" value="WW_dom"/>
</dbReference>
<dbReference type="SUPFAM" id="SSF51045">
    <property type="entry name" value="WW domain"/>
    <property type="match status" value="1"/>
</dbReference>
<dbReference type="Gene3D" id="2.20.70.10">
    <property type="match status" value="1"/>
</dbReference>
<dbReference type="Pfam" id="PF00397">
    <property type="entry name" value="WW"/>
    <property type="match status" value="1"/>
</dbReference>
<dbReference type="AlphaFoldDB" id="A0A6C0ITG1"/>
<evidence type="ECO:0000256" key="1">
    <source>
        <dbReference type="SAM" id="MobiDB-lite"/>
    </source>
</evidence>
<dbReference type="PROSITE" id="PS50020">
    <property type="entry name" value="WW_DOMAIN_2"/>
    <property type="match status" value="1"/>
</dbReference>
<protein>
    <recommendedName>
        <fullName evidence="2">WW domain-containing protein</fullName>
    </recommendedName>
</protein>
<feature type="region of interest" description="Disordered" evidence="1">
    <location>
        <begin position="344"/>
        <end position="383"/>
    </location>
</feature>
<evidence type="ECO:0000313" key="3">
    <source>
        <dbReference type="EMBL" id="QHT95696.1"/>
    </source>
</evidence>
<sequence length="383" mass="44779">MSKTENAFAVIHFGSNVKYFELELYFCIMLRQNTSQNIIYMYSETDTPASFVEQIKPFVYKTIGFNDQGITYNVTAFESKYTSFNTLRTCDFIFAYKFLTNYKKVCIIESDLVLMGNIDSIFQLNTPSIVCYKCGEANLNKNLRYTSDKEQIIQDCDNSGVNGGIMLIEPSIQLFDEYIKAVPIIANRGCKYPNEALFEYVNNVYYNLPVKYNLSHYHTLRLSQYGLNPDGRDILVYHFNETDFKHLDIIKDGWLKANINDPKVMSKYRLKKLPIMYFESTIYEPNKKRVNEILANLNKPQTQTQAQIPIKEVGSKKSDWVEAFSKTHNRPYWSNKVTKESVWKKPNELLGGKKTKRKQPNKKRKNTKQTTNKRKYTNKKSRK</sequence>